<sequence>MTSTITTPVLRLRPMPLQQAARDCEEALLGCLQHPQLQLRCFENQLGSFRLWAASMQVFVNSRASLDYRLRLNENARDMVLQLLLLLLLLQDLLMNTIYSDCTGLKITMDNVSNMTRQSEKVKDSSTDSTASTTGPSAVENILAQVDGIISRLQRISSAIQQASRAQLNTKITRFDIDTPVDLVQHNELREFVASMLKIRYPDSSDEFRDLILHAIL</sequence>
<dbReference type="AlphaFoldDB" id="A0A9N9LD56"/>
<dbReference type="OrthoDB" id="20872at2759"/>
<proteinExistence type="predicted"/>
<gene>
    <name evidence="1" type="ORF">HYALB_00008661</name>
</gene>
<comment type="caution">
    <text evidence="1">The sequence shown here is derived from an EMBL/GenBank/DDBJ whole genome shotgun (WGS) entry which is preliminary data.</text>
</comment>
<organism evidence="1 2">
    <name type="scientific">Hymenoscyphus albidus</name>
    <dbReference type="NCBI Taxonomy" id="595503"/>
    <lineage>
        <taxon>Eukaryota</taxon>
        <taxon>Fungi</taxon>
        <taxon>Dikarya</taxon>
        <taxon>Ascomycota</taxon>
        <taxon>Pezizomycotina</taxon>
        <taxon>Leotiomycetes</taxon>
        <taxon>Helotiales</taxon>
        <taxon>Helotiaceae</taxon>
        <taxon>Hymenoscyphus</taxon>
    </lineage>
</organism>
<name>A0A9N9LD56_9HELO</name>
<dbReference type="Proteomes" id="UP000701801">
    <property type="component" value="Unassembled WGS sequence"/>
</dbReference>
<evidence type="ECO:0000313" key="1">
    <source>
        <dbReference type="EMBL" id="CAG8973130.1"/>
    </source>
</evidence>
<accession>A0A9N9LD56</accession>
<protein>
    <submittedName>
        <fullName evidence="1">Uncharacterized protein</fullName>
    </submittedName>
</protein>
<keyword evidence="2" id="KW-1185">Reference proteome</keyword>
<reference evidence="1" key="1">
    <citation type="submission" date="2021-07" db="EMBL/GenBank/DDBJ databases">
        <authorList>
            <person name="Durling M."/>
        </authorList>
    </citation>
    <scope>NUCLEOTIDE SEQUENCE</scope>
</reference>
<dbReference type="EMBL" id="CAJVRM010000064">
    <property type="protein sequence ID" value="CAG8973130.1"/>
    <property type="molecule type" value="Genomic_DNA"/>
</dbReference>
<evidence type="ECO:0000313" key="2">
    <source>
        <dbReference type="Proteomes" id="UP000701801"/>
    </source>
</evidence>